<dbReference type="InterPro" id="IPR007052">
    <property type="entry name" value="CS_dom"/>
</dbReference>
<dbReference type="GO" id="GO:0051082">
    <property type="term" value="F:unfolded protein binding"/>
    <property type="evidence" value="ECO:0007669"/>
    <property type="project" value="TreeGrafter"/>
</dbReference>
<dbReference type="PANTHER" id="PTHR12356:SF18">
    <property type="entry name" value="NUDC DOMAIN-CONTAINING PROTEIN 2"/>
    <property type="match status" value="1"/>
</dbReference>
<evidence type="ECO:0000256" key="1">
    <source>
        <dbReference type="SAM" id="MobiDB-lite"/>
    </source>
</evidence>
<feature type="region of interest" description="Disordered" evidence="1">
    <location>
        <begin position="138"/>
        <end position="160"/>
    </location>
</feature>
<dbReference type="InterPro" id="IPR008978">
    <property type="entry name" value="HSP20-like_chaperone"/>
</dbReference>
<dbReference type="PANTHER" id="PTHR12356">
    <property type="entry name" value="NUCLEAR MOVEMENT PROTEIN NUDC"/>
    <property type="match status" value="1"/>
</dbReference>
<dbReference type="EMBL" id="HBFB01019210">
    <property type="protein sequence ID" value="CAD8682627.1"/>
    <property type="molecule type" value="Transcribed_RNA"/>
</dbReference>
<proteinExistence type="predicted"/>
<reference evidence="3" key="1">
    <citation type="submission" date="2021-01" db="EMBL/GenBank/DDBJ databases">
        <authorList>
            <person name="Corre E."/>
            <person name="Pelletier E."/>
            <person name="Niang G."/>
            <person name="Scheremetjew M."/>
            <person name="Finn R."/>
            <person name="Kale V."/>
            <person name="Holt S."/>
            <person name="Cochrane G."/>
            <person name="Meng A."/>
            <person name="Brown T."/>
            <person name="Cohen L."/>
        </authorList>
    </citation>
    <scope>NUCLEOTIDE SEQUENCE</scope>
    <source>
        <strain evidence="3">SAG 11-49</strain>
    </source>
</reference>
<dbReference type="AlphaFoldDB" id="A0A7S0RNW8"/>
<dbReference type="PROSITE" id="PS51203">
    <property type="entry name" value="CS"/>
    <property type="match status" value="1"/>
</dbReference>
<evidence type="ECO:0000259" key="2">
    <source>
        <dbReference type="PROSITE" id="PS51203"/>
    </source>
</evidence>
<dbReference type="CDD" id="cd06467">
    <property type="entry name" value="p23_NUDC_like"/>
    <property type="match status" value="1"/>
</dbReference>
<organism evidence="3">
    <name type="scientific">Chlamydomonas leiostraca</name>
    <dbReference type="NCBI Taxonomy" id="1034604"/>
    <lineage>
        <taxon>Eukaryota</taxon>
        <taxon>Viridiplantae</taxon>
        <taxon>Chlorophyta</taxon>
        <taxon>core chlorophytes</taxon>
        <taxon>Chlorophyceae</taxon>
        <taxon>CS clade</taxon>
        <taxon>Chlamydomonadales</taxon>
        <taxon>Chlamydomonadaceae</taxon>
        <taxon>Chlamydomonas</taxon>
    </lineage>
</organism>
<dbReference type="GO" id="GO:0005737">
    <property type="term" value="C:cytoplasm"/>
    <property type="evidence" value="ECO:0007669"/>
    <property type="project" value="TreeGrafter"/>
</dbReference>
<accession>A0A7S0RNW8</accession>
<evidence type="ECO:0000313" key="3">
    <source>
        <dbReference type="EMBL" id="CAD8682627.1"/>
    </source>
</evidence>
<feature type="domain" description="CS" evidence="2">
    <location>
        <begin position="18"/>
        <end position="106"/>
    </location>
</feature>
<dbReference type="Gene3D" id="2.60.40.790">
    <property type="match status" value="1"/>
</dbReference>
<protein>
    <recommendedName>
        <fullName evidence="2">CS domain-containing protein</fullName>
    </recommendedName>
</protein>
<dbReference type="InterPro" id="IPR037898">
    <property type="entry name" value="NudC_fam"/>
</dbReference>
<dbReference type="GO" id="GO:0006457">
    <property type="term" value="P:protein folding"/>
    <property type="evidence" value="ECO:0007669"/>
    <property type="project" value="TreeGrafter"/>
</dbReference>
<dbReference type="SUPFAM" id="SSF49764">
    <property type="entry name" value="HSP20-like chaperones"/>
    <property type="match status" value="1"/>
</dbReference>
<sequence>MAGDDRLAPSERHAYKHGGRVVYEWDQAYTEVNIYVPVPPGTRAKQLYCDLTPHTLKFGLTPNPPYLQGNLAAPIKVSESFWTLEDGVLHVTLQKAQPGEPWPCAIAGHEVDAVTQQQDTQRLMLERFQMEHPGFDFSGATFSGEAPNPRTFMGGGPAAS</sequence>
<gene>
    <name evidence="3" type="ORF">CLEI1391_LOCUS10790</name>
</gene>
<dbReference type="Pfam" id="PF04969">
    <property type="entry name" value="CS"/>
    <property type="match status" value="1"/>
</dbReference>
<name>A0A7S0RNW8_9CHLO</name>